<feature type="transmembrane region" description="Helical" evidence="1">
    <location>
        <begin position="163"/>
        <end position="181"/>
    </location>
</feature>
<keyword evidence="1" id="KW-0472">Membrane</keyword>
<feature type="transmembrane region" description="Helical" evidence="1">
    <location>
        <begin position="6"/>
        <end position="24"/>
    </location>
</feature>
<sequence>MLAAVIWGVVAASSFVLGGAIALVRPPRPSWIAVGAGVGAGALIGAVAYELIDEAGAHAGRPFVVAAGLLAGALLAAGIFVGRGGLRQAFADAVTSAPALQHRFATLLLSVASEVVIIVGALGHGLSLAVIVAVFLCGVPEAIVGTVTLRAEGASRRRVMETWVALMGYGGVVAVVAHLVVSSAAGNLVAVFLSLAGGVVLSTIVAHLVPTSYARLGVLCAFPVVAGFALSVALVGVA</sequence>
<keyword evidence="1" id="KW-1133">Transmembrane helix</keyword>
<feature type="transmembrane region" description="Helical" evidence="1">
    <location>
        <begin position="128"/>
        <end position="151"/>
    </location>
</feature>
<evidence type="ECO:0008006" key="4">
    <source>
        <dbReference type="Google" id="ProtNLM"/>
    </source>
</evidence>
<organism evidence="2 3">
    <name type="scientific">Mumia zhuanghuii</name>
    <dbReference type="NCBI Taxonomy" id="2585211"/>
    <lineage>
        <taxon>Bacteria</taxon>
        <taxon>Bacillati</taxon>
        <taxon>Actinomycetota</taxon>
        <taxon>Actinomycetes</taxon>
        <taxon>Propionibacteriales</taxon>
        <taxon>Nocardioidaceae</taxon>
        <taxon>Mumia</taxon>
    </lineage>
</organism>
<feature type="transmembrane region" description="Helical" evidence="1">
    <location>
        <begin position="104"/>
        <end position="122"/>
    </location>
</feature>
<accession>A0A5Q6S2Y0</accession>
<evidence type="ECO:0000313" key="2">
    <source>
        <dbReference type="EMBL" id="KAA1424728.1"/>
    </source>
</evidence>
<dbReference type="RefSeq" id="WP_149767796.1">
    <property type="nucleotide sequence ID" value="NZ_VDFQ02000001.1"/>
</dbReference>
<comment type="caution">
    <text evidence="2">The sequence shown here is derived from an EMBL/GenBank/DDBJ whole genome shotgun (WGS) entry which is preliminary data.</text>
</comment>
<feature type="transmembrane region" description="Helical" evidence="1">
    <location>
        <begin position="64"/>
        <end position="83"/>
    </location>
</feature>
<dbReference type="Proteomes" id="UP000307768">
    <property type="component" value="Unassembled WGS sequence"/>
</dbReference>
<keyword evidence="1" id="KW-0812">Transmembrane</keyword>
<feature type="transmembrane region" description="Helical" evidence="1">
    <location>
        <begin position="187"/>
        <end position="209"/>
    </location>
</feature>
<dbReference type="EMBL" id="VDFQ02000001">
    <property type="protein sequence ID" value="KAA1424728.1"/>
    <property type="molecule type" value="Genomic_DNA"/>
</dbReference>
<name>A0A5Q6S2Y0_9ACTN</name>
<feature type="transmembrane region" description="Helical" evidence="1">
    <location>
        <begin position="216"/>
        <end position="237"/>
    </location>
</feature>
<evidence type="ECO:0000256" key="1">
    <source>
        <dbReference type="SAM" id="Phobius"/>
    </source>
</evidence>
<gene>
    <name evidence="2" type="ORF">FE697_002070</name>
</gene>
<dbReference type="OrthoDB" id="4936590at2"/>
<feature type="transmembrane region" description="Helical" evidence="1">
    <location>
        <begin position="31"/>
        <end position="52"/>
    </location>
</feature>
<evidence type="ECO:0000313" key="3">
    <source>
        <dbReference type="Proteomes" id="UP000307768"/>
    </source>
</evidence>
<protein>
    <recommendedName>
        <fullName evidence="4">ZIP family metal transporter</fullName>
    </recommendedName>
</protein>
<reference evidence="2 3" key="1">
    <citation type="submission" date="2019-09" db="EMBL/GenBank/DDBJ databases">
        <title>Mumia zhuanghuii sp. nov. isolated from the intestinal contents of plateau pika (Ochotona curzoniae) in the Qinghai-Tibet plateau of China.</title>
        <authorList>
            <person name="Tian Z."/>
        </authorList>
    </citation>
    <scope>NUCLEOTIDE SEQUENCE [LARGE SCALE GENOMIC DNA]</scope>
    <source>
        <strain evidence="3">350</strain>
    </source>
</reference>
<proteinExistence type="predicted"/>
<dbReference type="AlphaFoldDB" id="A0A5Q6S2Y0"/>